<dbReference type="HOGENOM" id="CLU_051576_0_0_1"/>
<keyword evidence="3" id="KW-1185">Reference proteome</keyword>
<dbReference type="PANTHER" id="PTHR11215:SF1">
    <property type="entry name" value="MYG1 EXONUCLEASE"/>
    <property type="match status" value="1"/>
</dbReference>
<dbReference type="InParanoid" id="A0A067Q9K4"/>
<dbReference type="FunCoup" id="A0A067Q9K4">
    <property type="interactions" value="1060"/>
</dbReference>
<reference evidence="3" key="1">
    <citation type="journal article" date="2014" name="Proc. Natl. Acad. Sci. U.S.A.">
        <title>Extensive sampling of basidiomycete genomes demonstrates inadequacy of the white-rot/brown-rot paradigm for wood decay fungi.</title>
        <authorList>
            <person name="Riley R."/>
            <person name="Salamov A.A."/>
            <person name="Brown D.W."/>
            <person name="Nagy L.G."/>
            <person name="Floudas D."/>
            <person name="Held B.W."/>
            <person name="Levasseur A."/>
            <person name="Lombard V."/>
            <person name="Morin E."/>
            <person name="Otillar R."/>
            <person name="Lindquist E.A."/>
            <person name="Sun H."/>
            <person name="LaButti K.M."/>
            <person name="Schmutz J."/>
            <person name="Jabbour D."/>
            <person name="Luo H."/>
            <person name="Baker S.E."/>
            <person name="Pisabarro A.G."/>
            <person name="Walton J.D."/>
            <person name="Blanchette R.A."/>
            <person name="Henrissat B."/>
            <person name="Martin F."/>
            <person name="Cullen D."/>
            <person name="Hibbett D.S."/>
            <person name="Grigoriev I.V."/>
        </authorList>
    </citation>
    <scope>NUCLEOTIDE SEQUENCE [LARGE SCALE GENOMIC DNA]</scope>
    <source>
        <strain evidence="3">MUCL 33604</strain>
    </source>
</reference>
<dbReference type="GO" id="GO:0005737">
    <property type="term" value="C:cytoplasm"/>
    <property type="evidence" value="ECO:0007669"/>
    <property type="project" value="TreeGrafter"/>
</dbReference>
<organism evidence="2 3">
    <name type="scientific">Jaapia argillacea MUCL 33604</name>
    <dbReference type="NCBI Taxonomy" id="933084"/>
    <lineage>
        <taxon>Eukaryota</taxon>
        <taxon>Fungi</taxon>
        <taxon>Dikarya</taxon>
        <taxon>Basidiomycota</taxon>
        <taxon>Agaricomycotina</taxon>
        <taxon>Agaricomycetes</taxon>
        <taxon>Agaricomycetidae</taxon>
        <taxon>Jaapiales</taxon>
        <taxon>Jaapiaceae</taxon>
        <taxon>Jaapia</taxon>
    </lineage>
</organism>
<evidence type="ECO:0000313" key="3">
    <source>
        <dbReference type="Proteomes" id="UP000027265"/>
    </source>
</evidence>
<dbReference type="EMBL" id="KL197710">
    <property type="protein sequence ID" value="KDQ63733.1"/>
    <property type="molecule type" value="Genomic_DNA"/>
</dbReference>
<proteinExistence type="inferred from homology"/>
<dbReference type="GO" id="GO:0005634">
    <property type="term" value="C:nucleus"/>
    <property type="evidence" value="ECO:0007669"/>
    <property type="project" value="TreeGrafter"/>
</dbReference>
<dbReference type="Pfam" id="PF03690">
    <property type="entry name" value="MYG1_exonuc"/>
    <property type="match status" value="1"/>
</dbReference>
<sequence length="380" mass="42702">MQRHIWRSVQVSVRAIHLDHIAKTIYPSQRLSSFAPLRKMSSSSEQPVKKQRLNPSKVIGTHNGTFHCDEALAVFMLRQTTLYRDADLKRTRDPAVLGTCDIVVDVGGVYDETKQRFDHHQRGFEEVFGHGFTTKLSSAGLVYKHFGKEIIADRFQLQLDHPKVQLLWLKMYKEFVEGLDGIDNGVSQYPADITPKYRNRTDLSSRVGWLNPAWNQSVDSSIVDAQFGKASLLTGEEFLGRLDYYGNAWLPARDIVAKGLSERKNVDASGKIILFNQFAPWKEHLFELEAEQAIAEDSKPIYVVYPDEMGGNWRIQAVPVSPESFQSRKALPEAWRGLRDDELSKASGIDGGIFIHASGFIGGNKTQDGALRIAKASLLA</sequence>
<feature type="non-terminal residue" evidence="2">
    <location>
        <position position="1"/>
    </location>
</feature>
<evidence type="ECO:0008006" key="4">
    <source>
        <dbReference type="Google" id="ProtNLM"/>
    </source>
</evidence>
<dbReference type="PANTHER" id="PTHR11215">
    <property type="entry name" value="METAL DEPENDENT HYDROLASE - RELATED"/>
    <property type="match status" value="1"/>
</dbReference>
<dbReference type="InterPro" id="IPR003226">
    <property type="entry name" value="MYG1_exonuclease"/>
</dbReference>
<protein>
    <recommendedName>
        <fullName evidence="4">Metal-dependent protein hydrolase</fullName>
    </recommendedName>
</protein>
<comment type="similarity">
    <text evidence="1">Belongs to the MYG1 family.</text>
</comment>
<dbReference type="Proteomes" id="UP000027265">
    <property type="component" value="Unassembled WGS sequence"/>
</dbReference>
<accession>A0A067Q9K4</accession>
<dbReference type="AlphaFoldDB" id="A0A067Q9K4"/>
<evidence type="ECO:0000256" key="1">
    <source>
        <dbReference type="ARBA" id="ARBA00010105"/>
    </source>
</evidence>
<name>A0A067Q9K4_9AGAM</name>
<gene>
    <name evidence="2" type="ORF">JAAARDRAFT_29765</name>
</gene>
<dbReference type="OrthoDB" id="10265310at2759"/>
<evidence type="ECO:0000313" key="2">
    <source>
        <dbReference type="EMBL" id="KDQ63733.1"/>
    </source>
</evidence>
<dbReference type="STRING" id="933084.A0A067Q9K4"/>